<dbReference type="RefSeq" id="WP_274492024.1">
    <property type="nucleotide sequence ID" value="NZ_CP118166.1"/>
</dbReference>
<evidence type="ECO:0000256" key="1">
    <source>
        <dbReference type="SAM" id="Phobius"/>
    </source>
</evidence>
<proteinExistence type="predicted"/>
<protein>
    <submittedName>
        <fullName evidence="2">Uncharacterized protein</fullName>
    </submittedName>
</protein>
<sequence>MLEKIGLAALVILIASETFAVSEAVLWSTVYAFHWGAAAGTAALVISIALGASAGFGIFRLSQIAKQSERP</sequence>
<name>A0AAE9ZA31_9PROT</name>
<evidence type="ECO:0000313" key="2">
    <source>
        <dbReference type="EMBL" id="WDI30229.1"/>
    </source>
</evidence>
<accession>A0AAE9ZA31</accession>
<dbReference type="KEGG" id="hfl:PUV54_09675"/>
<dbReference type="AlphaFoldDB" id="A0AAE9ZA31"/>
<organism evidence="2 3">
    <name type="scientific">Hyphococcus flavus</name>
    <dbReference type="NCBI Taxonomy" id="1866326"/>
    <lineage>
        <taxon>Bacteria</taxon>
        <taxon>Pseudomonadati</taxon>
        <taxon>Pseudomonadota</taxon>
        <taxon>Alphaproteobacteria</taxon>
        <taxon>Parvularculales</taxon>
        <taxon>Parvularculaceae</taxon>
        <taxon>Hyphococcus</taxon>
    </lineage>
</organism>
<keyword evidence="1" id="KW-0812">Transmembrane</keyword>
<dbReference type="EMBL" id="CP118166">
    <property type="protein sequence ID" value="WDI30229.1"/>
    <property type="molecule type" value="Genomic_DNA"/>
</dbReference>
<keyword evidence="3" id="KW-1185">Reference proteome</keyword>
<evidence type="ECO:0000313" key="3">
    <source>
        <dbReference type="Proteomes" id="UP001214043"/>
    </source>
</evidence>
<keyword evidence="1" id="KW-1133">Transmembrane helix</keyword>
<reference evidence="2" key="1">
    <citation type="submission" date="2023-02" db="EMBL/GenBank/DDBJ databases">
        <title>Genome sequence of Hyphococcus flavus.</title>
        <authorList>
            <person name="Rong J.-C."/>
            <person name="Zhao Q."/>
            <person name="Yi M."/>
            <person name="Wu J.-Y."/>
        </authorList>
    </citation>
    <scope>NUCLEOTIDE SEQUENCE</scope>
    <source>
        <strain evidence="2">MCCC 1K03223</strain>
    </source>
</reference>
<gene>
    <name evidence="2" type="ORF">PUV54_09675</name>
</gene>
<dbReference type="Proteomes" id="UP001214043">
    <property type="component" value="Chromosome"/>
</dbReference>
<keyword evidence="1" id="KW-0472">Membrane</keyword>
<feature type="transmembrane region" description="Helical" evidence="1">
    <location>
        <begin position="36"/>
        <end position="61"/>
    </location>
</feature>